<protein>
    <submittedName>
        <fullName evidence="2">Uncharacterized protein</fullName>
    </submittedName>
</protein>
<gene>
    <name evidence="2" type="ORF">MMSR116_18390</name>
</gene>
<feature type="region of interest" description="Disordered" evidence="1">
    <location>
        <begin position="93"/>
        <end position="115"/>
    </location>
</feature>
<evidence type="ECO:0000313" key="2">
    <source>
        <dbReference type="EMBL" id="QGY03640.1"/>
    </source>
</evidence>
<evidence type="ECO:0000256" key="1">
    <source>
        <dbReference type="SAM" id="MobiDB-lite"/>
    </source>
</evidence>
<sequence length="115" mass="12795">MDVRRDILDDAAEGRSTFFREPVEVRSEQLAIDVEMQSVEILLDTLRPYRAVPYPVCRGDRLDRPICRDLPARASGLGGTGRIVYEGYGVGDAPNGTDVSDLERRVTSPQSMIAR</sequence>
<name>A0A6B9FM39_9HYPH</name>
<dbReference type="KEGG" id="mmes:MMSR116_18390"/>
<reference evidence="2 3" key="2">
    <citation type="journal article" date="2013" name="Genome Announc.">
        <title>Draft Genome Sequence of Methylobacterium mesophilicum Strain SR1.6/6, Isolated from Citrus sinensis.</title>
        <authorList>
            <person name="Marinho Almeida D."/>
            <person name="Dini-Andreote F."/>
            <person name="Camargo Neves A.A."/>
            <person name="Juca Ramos R.T."/>
            <person name="Andreote F.D."/>
            <person name="Carneiro A.R."/>
            <person name="Oliveira de Souza Lima A."/>
            <person name="Caracciolo Gomes de Sa P.H."/>
            <person name="Ribeiro Barbosa M.S."/>
            <person name="Araujo W.L."/>
            <person name="Silva A."/>
        </authorList>
    </citation>
    <scope>NUCLEOTIDE SEQUENCE [LARGE SCALE GENOMIC DNA]</scope>
    <source>
        <strain evidence="2 3">SR1.6/6</strain>
    </source>
</reference>
<dbReference type="RefSeq" id="WP_158169023.1">
    <property type="nucleotide sequence ID" value="NZ_CP043538.1"/>
</dbReference>
<dbReference type="Proteomes" id="UP000012488">
    <property type="component" value="Chromosome"/>
</dbReference>
<accession>A0A6B9FM39</accession>
<reference evidence="2 3" key="1">
    <citation type="journal article" date="2012" name="Genet. Mol. Biol.">
        <title>Analysis of 16S rRNA and mxaF genes revealing insights into Methylobacterium niche-specific plant association.</title>
        <authorList>
            <person name="Dourado M.N."/>
            <person name="Andreote F.D."/>
            <person name="Dini-Andreote F."/>
            <person name="Conti R."/>
            <person name="Araujo J.M."/>
            <person name="Araujo W.L."/>
        </authorList>
    </citation>
    <scope>NUCLEOTIDE SEQUENCE [LARGE SCALE GENOMIC DNA]</scope>
    <source>
        <strain evidence="2 3">SR1.6/6</strain>
    </source>
</reference>
<organism evidence="2 3">
    <name type="scientific">Methylobacterium mesophilicum SR1.6/6</name>
    <dbReference type="NCBI Taxonomy" id="908290"/>
    <lineage>
        <taxon>Bacteria</taxon>
        <taxon>Pseudomonadati</taxon>
        <taxon>Pseudomonadota</taxon>
        <taxon>Alphaproteobacteria</taxon>
        <taxon>Hyphomicrobiales</taxon>
        <taxon>Methylobacteriaceae</taxon>
        <taxon>Methylobacterium</taxon>
    </lineage>
</organism>
<dbReference type="EMBL" id="CP043538">
    <property type="protein sequence ID" value="QGY03640.1"/>
    <property type="molecule type" value="Genomic_DNA"/>
</dbReference>
<evidence type="ECO:0000313" key="3">
    <source>
        <dbReference type="Proteomes" id="UP000012488"/>
    </source>
</evidence>
<proteinExistence type="predicted"/>
<dbReference type="AlphaFoldDB" id="A0A6B9FM39"/>